<feature type="domain" description="Carrier" evidence="6">
    <location>
        <begin position="1527"/>
        <end position="1605"/>
    </location>
</feature>
<accession>A0A1G7JHU7</accession>
<dbReference type="PANTHER" id="PTHR45527:SF1">
    <property type="entry name" value="FATTY ACID SYNTHASE"/>
    <property type="match status" value="1"/>
</dbReference>
<evidence type="ECO:0000256" key="2">
    <source>
        <dbReference type="ARBA" id="ARBA00022450"/>
    </source>
</evidence>
<evidence type="ECO:0000313" key="8">
    <source>
        <dbReference type="EMBL" id="SDF24354.1"/>
    </source>
</evidence>
<dbReference type="Proteomes" id="UP000199355">
    <property type="component" value="Unassembled WGS sequence"/>
</dbReference>
<evidence type="ECO:0000256" key="3">
    <source>
        <dbReference type="ARBA" id="ARBA00022553"/>
    </source>
</evidence>
<evidence type="ECO:0000256" key="4">
    <source>
        <dbReference type="ARBA" id="ARBA00022679"/>
    </source>
</evidence>
<dbReference type="GO" id="GO:0009366">
    <property type="term" value="C:enterobactin synthetase complex"/>
    <property type="evidence" value="ECO:0007669"/>
    <property type="project" value="TreeGrafter"/>
</dbReference>
<dbReference type="Pfam" id="PF08659">
    <property type="entry name" value="KR"/>
    <property type="match status" value="1"/>
</dbReference>
<dbReference type="InterPro" id="IPR000873">
    <property type="entry name" value="AMP-dep_synth/lig_dom"/>
</dbReference>
<dbReference type="InterPro" id="IPR018201">
    <property type="entry name" value="Ketoacyl_synth_AS"/>
</dbReference>
<gene>
    <name evidence="8" type="ORF">SAMN05192586_10313</name>
</gene>
<keyword evidence="3" id="KW-0597">Phosphoprotein</keyword>
<protein>
    <submittedName>
        <fullName evidence="8">Amino acid adenylation domain-containing protein</fullName>
    </submittedName>
</protein>
<dbReference type="InterPro" id="IPR013968">
    <property type="entry name" value="PKS_KR"/>
</dbReference>
<dbReference type="NCBIfam" id="TIGR01733">
    <property type="entry name" value="AA-adenyl-dom"/>
    <property type="match status" value="2"/>
</dbReference>
<dbReference type="Gene3D" id="3.40.50.12780">
    <property type="entry name" value="N-terminal domain of ligase-like"/>
    <property type="match status" value="2"/>
</dbReference>
<keyword evidence="4" id="KW-0808">Transferase</keyword>
<dbReference type="Gene3D" id="1.10.1240.100">
    <property type="match status" value="1"/>
</dbReference>
<dbReference type="Gene3D" id="3.40.47.10">
    <property type="match status" value="1"/>
</dbReference>
<feature type="region of interest" description="Disordered" evidence="5">
    <location>
        <begin position="1"/>
        <end position="31"/>
    </location>
</feature>
<keyword evidence="2" id="KW-0596">Phosphopantetheine</keyword>
<feature type="domain" description="Ketosynthase family 3 (KS3)" evidence="7">
    <location>
        <begin position="3702"/>
        <end position="4147"/>
    </location>
</feature>
<feature type="region of interest" description="Disordered" evidence="5">
    <location>
        <begin position="1474"/>
        <end position="1523"/>
    </location>
</feature>
<keyword evidence="9" id="KW-1185">Reference proteome</keyword>
<dbReference type="InterPro" id="IPR032821">
    <property type="entry name" value="PKS_assoc"/>
</dbReference>
<dbReference type="InterPro" id="IPR036736">
    <property type="entry name" value="ACP-like_sf"/>
</dbReference>
<dbReference type="GO" id="GO:0006633">
    <property type="term" value="P:fatty acid biosynthetic process"/>
    <property type="evidence" value="ECO:0007669"/>
    <property type="project" value="InterPro"/>
</dbReference>
<dbReference type="InterPro" id="IPR014030">
    <property type="entry name" value="Ketoacyl_synth_N"/>
</dbReference>
<dbReference type="CDD" id="cd05930">
    <property type="entry name" value="A_NRPS"/>
    <property type="match status" value="2"/>
</dbReference>
<dbReference type="PANTHER" id="PTHR45527">
    <property type="entry name" value="NONRIBOSOMAL PEPTIDE SYNTHETASE"/>
    <property type="match status" value="1"/>
</dbReference>
<feature type="domain" description="Carrier" evidence="6">
    <location>
        <begin position="995"/>
        <end position="1069"/>
    </location>
</feature>
<dbReference type="InterPro" id="IPR025110">
    <property type="entry name" value="AMP-bd_C"/>
</dbReference>
<dbReference type="SUPFAM" id="SSF51735">
    <property type="entry name" value="NAD(P)-binding Rossmann-fold domains"/>
    <property type="match status" value="1"/>
</dbReference>
<dbReference type="Gene3D" id="3.40.50.720">
    <property type="entry name" value="NAD(P)-binding Rossmann-like Domain"/>
    <property type="match status" value="1"/>
</dbReference>
<dbReference type="PROSITE" id="PS00606">
    <property type="entry name" value="KS3_1"/>
    <property type="match status" value="1"/>
</dbReference>
<dbReference type="Gene3D" id="3.30.559.30">
    <property type="entry name" value="Nonribosomal peptide synthetase, condensation domain"/>
    <property type="match status" value="7"/>
</dbReference>
<dbReference type="InterPro" id="IPR042099">
    <property type="entry name" value="ANL_N_sf"/>
</dbReference>
<dbReference type="InterPro" id="IPR045851">
    <property type="entry name" value="AMP-bd_C_sf"/>
</dbReference>
<dbReference type="STRING" id="571438.SAMN05192586_10313"/>
<dbReference type="Pfam" id="PF16197">
    <property type="entry name" value="KAsynt_C_assoc"/>
    <property type="match status" value="1"/>
</dbReference>
<dbReference type="EMBL" id="FNBX01000003">
    <property type="protein sequence ID" value="SDF24354.1"/>
    <property type="molecule type" value="Genomic_DNA"/>
</dbReference>
<dbReference type="FunFam" id="3.40.50.12780:FF:000012">
    <property type="entry name" value="Non-ribosomal peptide synthetase"/>
    <property type="match status" value="1"/>
</dbReference>
<dbReference type="Gene3D" id="1.10.1200.10">
    <property type="entry name" value="ACP-like"/>
    <property type="match status" value="5"/>
</dbReference>
<dbReference type="InterPro" id="IPR016039">
    <property type="entry name" value="Thiolase-like"/>
</dbReference>
<dbReference type="InterPro" id="IPR020841">
    <property type="entry name" value="PKS_Beta-ketoAc_synthase_dom"/>
</dbReference>
<proteinExistence type="predicted"/>
<dbReference type="InterPro" id="IPR036291">
    <property type="entry name" value="NAD(P)-bd_dom_sf"/>
</dbReference>
<dbReference type="GO" id="GO:0031177">
    <property type="term" value="F:phosphopantetheine binding"/>
    <property type="evidence" value="ECO:0007669"/>
    <property type="project" value="InterPro"/>
</dbReference>
<dbReference type="Gene3D" id="3.30.300.30">
    <property type="match status" value="2"/>
</dbReference>
<dbReference type="Pfam" id="PF00668">
    <property type="entry name" value="Condensation"/>
    <property type="match status" value="6"/>
</dbReference>
<evidence type="ECO:0000313" key="9">
    <source>
        <dbReference type="Proteomes" id="UP000199355"/>
    </source>
</evidence>
<dbReference type="GO" id="GO:0009239">
    <property type="term" value="P:enterobactin biosynthetic process"/>
    <property type="evidence" value="ECO:0007669"/>
    <property type="project" value="TreeGrafter"/>
</dbReference>
<dbReference type="GO" id="GO:0005829">
    <property type="term" value="C:cytosol"/>
    <property type="evidence" value="ECO:0007669"/>
    <property type="project" value="TreeGrafter"/>
</dbReference>
<reference evidence="9" key="1">
    <citation type="submission" date="2016-10" db="EMBL/GenBank/DDBJ databases">
        <authorList>
            <person name="Varghese N."/>
            <person name="Submissions S."/>
        </authorList>
    </citation>
    <scope>NUCLEOTIDE SEQUENCE [LARGE SCALE GENOMIC DNA]</scope>
    <source>
        <strain evidence="9">KHC7</strain>
    </source>
</reference>
<dbReference type="InterPro" id="IPR010071">
    <property type="entry name" value="AA_adenyl_dom"/>
</dbReference>
<dbReference type="SMART" id="SM00823">
    <property type="entry name" value="PKS_PP"/>
    <property type="match status" value="5"/>
</dbReference>
<feature type="domain" description="Carrier" evidence="6">
    <location>
        <begin position="5129"/>
        <end position="5205"/>
    </location>
</feature>
<dbReference type="PROSITE" id="PS50075">
    <property type="entry name" value="CARRIER"/>
    <property type="match status" value="5"/>
</dbReference>
<dbReference type="GO" id="GO:0043041">
    <property type="term" value="P:amino acid activation for nonribosomal peptide biosynthetic process"/>
    <property type="evidence" value="ECO:0007669"/>
    <property type="project" value="TreeGrafter"/>
</dbReference>
<dbReference type="InterPro" id="IPR020845">
    <property type="entry name" value="AMP-binding_CS"/>
</dbReference>
<dbReference type="InterPro" id="IPR049551">
    <property type="entry name" value="PKS_DH_C"/>
</dbReference>
<dbReference type="PROSITE" id="PS00012">
    <property type="entry name" value="PHOSPHOPANTETHEINE"/>
    <property type="match status" value="2"/>
</dbReference>
<evidence type="ECO:0000259" key="6">
    <source>
        <dbReference type="PROSITE" id="PS50075"/>
    </source>
</evidence>
<dbReference type="Pfam" id="PF02801">
    <property type="entry name" value="Ketoacyl-synt_C"/>
    <property type="match status" value="1"/>
</dbReference>
<feature type="compositionally biased region" description="Basic and acidic residues" evidence="5">
    <location>
        <begin position="3564"/>
        <end position="3581"/>
    </location>
</feature>
<dbReference type="CDD" id="cd19531">
    <property type="entry name" value="LCL_NRPS-like"/>
    <property type="match status" value="1"/>
</dbReference>
<feature type="domain" description="Carrier" evidence="6">
    <location>
        <begin position="3605"/>
        <end position="3680"/>
    </location>
</feature>
<evidence type="ECO:0000256" key="1">
    <source>
        <dbReference type="ARBA" id="ARBA00001957"/>
    </source>
</evidence>
<feature type="region of interest" description="Disordered" evidence="5">
    <location>
        <begin position="4232"/>
        <end position="4255"/>
    </location>
</feature>
<dbReference type="SUPFAM" id="SSF56801">
    <property type="entry name" value="Acetyl-CoA synthetase-like"/>
    <property type="match status" value="2"/>
</dbReference>
<sequence length="5815" mass="621991">MAIKPLQAADPEQRHGTAPISSRNAPADALGSPARVPLTACQRELWLSARMALTDYAETSIRGCFYVGALPDARRLREAVRQALHWTPLPAAVLREDGDEPCFAPGEGADPDFRVLDASRAPDPAEEADRLIDAFFEEPVENPLIRYALVRTGADQSVFAFKCSHLVLDGLGFFFHMSTIADSYSALTRGQALDLGEPAPCDAAWREEQAHFASPRFARDMAFWEQHLAALPEKRILPPLPGKPDVLGASRHKKFLLSAAASRAATALMAAHKVSPAVLFTALYALAVSFMGGEEQVVVLGPTAFGERKTLHRRQGALMALPPLLLDVGGKNGFAGLLAAVAAQNATFYRHVRTPYQLAARRLEGKNFSFLADAFVNFLPNTPPGTPEFPILAAEQRHSPKEPVLLGMLVMREPRSELYSLTVRSSRNHLTEQDVERFVARLESLLCQLAAGADLPDLNYLLDAEQQELTRWERGPRRQYALCSLPALFDAVAARCARRPAVKDEAGRVCSYAELREDSLRRARRLAAAGVGRGNIVAVAAGRTLHLAATILGIQRLGAVYLPVDPQSAPERLAYILEDAGPALRCGPLDPEDQDFWNAAGGIAPLSEPLALPEPPEPAEGAYLIYTSGSTGRPKGVLVPHGGFANMIQGQMELLGLSAEDRVLLFAPPIFDASLSEIFMALLSGACLYPVGEQRRSAPWSFKQYLKDNGITVATLPPSYLNLFEGEPLPSLRALITAGEPPVAADALRYASSLRYFNAYGPTEACVCASMGKVDPAAQPPLSAGRPLPNVSVSIRDARGRRLPAGMLGELWIGGASLALGYHRNPELTAQRFRPPAEGEERAYASGDLARWSPQGALLLAGRADDQVKVRGNRVEPAEAAFLLETCPEVAQAAVLPVPDSAGQTTLAAFLVLRPGAASNGVIAWSRAHLPHYMLPSVWRVLAAMPTAATGKIDRKALQALAAQRPSPEPGAERSGDLPAECSGERADGLSGGPASARPFDPRLRAVCERVLGRACDPEKSFFEQGGNSLNGMALLREIHKQFQADISYRSLAACASLADLAALLRREDARAADRPCAQAPLNAGQYRLWAYQEAHPDAADYHMPLLLEARGPRTEDFLEGLRRAVNNQELLRCVLEGEIDQPHFGLKDADVALEWAHCADAAAAEALCDARIHAPFDLRSAPPVRLLAVRLPHAVRVLLLLHHVAGDGATLDMLLRNALAHLRGEAAPPGLLSTQAAFCQKEAAYARSAAQTADAAHWRAVLEPPVPPLLPETAPPAARQGAMTGLDLPPPTAAGLEALARRCGASALACFAALAGRFLCRRYGRAAALLGVPVGLRETPEEAQTAGFYVSTVPLRLGAGEDCPACGPQALASLVAAAAEQLRAAAAHGRCPLPGFVPEFLATHAVQESVTAVGLELRRLEPVLRAGKFAGAFTLQTGPDCRLVLEYDAARLPDGPELLEELAAALARDLDDGPERRAAHGQDANHAPRPCQAAAPGLSPASSSDSANDAVSRPASHSVRHEVQDEVGRAARNMLASAWARILLPASAASVGEESDFFQDGGDSIKAIQLTGLLRRQGVTALTAPDFLRTPRFADLCARLTAAPAVLPQASAPLAPGSRVLLPPLPRRMLAALGEQWRSFRMLLPLPVAADVPSAAAEAWLGGLPQEHEVLRLAFTPEQAVALARPQAISLRRKRAEADAAWLPLLRRAVSEMTPDLDPAAGKVLTALLLERGARRFLLLLGHHLVLDAVSCGVLRESWTHFCGTGRLAPEGCGFARHALETARLAEAGVFPTEAQQALWTQVCTAPTGALCARNPQAQDRAAERCRRGARLPEYTSGKGAAEDAGGGTAVLADLLAALAQALYAVGQREAVRLDLESHGRSDLLPGADLSRSLGWFTAVCPMPLAPAADYAPARAAVAPWLARHFSPRACVAYGWLRAAAPQALDRRPQITCNYLGQLAHNDQEGEDAPPLAALLPGALPELLPPDYAPEAPLELTVWLAADGALHLEAWFHPQVLSAAWVETLLAAWTQALRARSGFPSEADLAAVQDACGCTPAEVERISRPHPGQEPLLYQTLLPGNDVYTQQVVFYCSGPLDIPTLVQAWRKLPARHAALRSLFPALHVGDFYRVLLREARTGLEFHDLAHLPETAASAELESLLRARRMRGFNLSRGPLLHAQFFQLPQGRTVFSWCFHHVLMDGWCMGVLLRELFVLYAAGEGQAAPLPPPPDPEAYPRWLAAYDARAATDYWAGLLRDFVGPTGVLPPKADAPPEAPGANAVDPVSEEFALAAAQSARLESLARNAAVTLSTLVQTCWAFVLHAVNAARRDVVFGVVTSGRPAELEGMDRAVGLFVRTLPLRVRWRAGEALGAPLAAVGAQGLEQMRHGHLPLAALNRSGKGELLDHLMVFENYPLDTAFLHGAVRLEDVQGFEKIPYPLGITVIPGTRLRCRFLYDPLRLPAERVHALREGLRRTLETAAGAADLAAVPCRMLEEAAQTALRSMADAPENRPETAVAEAAVRPEVRAAARTGAPEPAEGAADLTLEVRRGYAAVLDCPLPDADADFFALGGHSLLAMRLLAWLHKNLGLAANIKDILSYPSPRALAARLNPVRTARPIPRAPARERYPLSPAQRRIWFLQRLHGGAAYVIPFAARPAAPLDPAILQQALTLLETRHDALRLRLAADAPEQTLAPPGGLRLEVRDESFTAAAYAAVQLNLGADKPLVRALLFREAQDCQTLLFCFHHAIFDGWSAEIVLRELNAAYAAARDGTAPDWRPLPLDYASCVLWAAEQETAASPEFAALQNSLTPLPERLRLPLDFPRPAVRGLEGGVHVLDLGRDRSLALKALARERGTTVFAVLLALTAAWLYRHTGQTDMLLGFPAANREREETQGLVGLLVNTLVVRAQVDAAQGFDSLARAVDGNLRQALAAQPCPFERLVEALEETRDPARNPLFDVFVALEGAAWAHWGRPPLRLTPVELPHSASKFDLSLYFRERPDGGCDLHLEYSTALFRPESVALMAQRLLVLADAALQAGQAPLAELEILPDAERARLAAWNATEEALDLESAPDSRFAAIVARAPTAPAVLEASGRTVTYAAFDAQTEALAAWLEDHGLRRGDYVGVCFERSLPMLVCVFAVLRLGAAYVPLSADTPPERLAGMLEDLGPCAIVCAPHLAAAFQACGRPVLTPDAAIFKAAATAGEGAPPRRQRPPTGPEAVSYVIFTSGSTGRPKAVPTQQRALCNRLGWMQARFPIGPGDVVLQKTAVTFDVSLWELLWWSWQGAGLALLEPGGEMNPAAIVAAVETRRVTVLHFVPSMLRAFLDHLDLYPADLPRLASLRYVFVSGEALPRELAARHNALLGAELHNLYGPTEAAIDVTWQPCRPTPPHAPPIGRPVANTRMHVLDGRQRPVPIGVSGELYIAGVQVAQGYLQRPDLTARSFLPDPFTPGGRMYRTGDLGRWNADGQLEYLGRNDDQVKIRGFRMELGEVEAALGRCAGVAQAVARVGSLGGYAALEAFLLPQAGARLALSPLRAELAGILPLYMHPARCFVVESIPLSPSGKADRKRLQGRPLGDDAPKAGKAAAPQRTDAQIGQTGQGGRDAREAAVLAEVRAVWRAVMPEVTPGPDQGFFAAGGNSLLLVRLHALLEKRWPGVFSLAGLFAASSMLAQAQHILRAAGKKAPPESAHQPAAAAPQARHAGPVAVIGLAVRLADYADAAQLWSDLRAGADKTVPLPESRREEVRQIFEAAGLPFAPEKLREAAYLSDISSFDCRRLGLAPHDASLLDPQQRLFLETALRALDDAGYGGAALQDGRVGVFVGASPVRLFQNAVTRAFPEQAEQIYLLNVPSNTAARLSYLKNWRGPAACVDTACSSALTALHQACRSLQAGECDVALTGGAHLLDLPIKTDAPFAIEAPSGRTRAFDADADGVGAGEGAAVFVLKPLEQALRDKDAVHAVILGSAVNQDGRSSSMAAPNPAAQAAVIGQAAREAGLRPTDLHFFEAHGTATALGDPVEIEGLRLACAEPLAAATVQNREESAAPQQPQEAAHPARKAFVGSVKGNFGHLDAAAGALGLAKAVLCLQQGVVPPQPYFMRPNPRIDFAAAPVRVPQRPEPLPPLERPWRCGVSSFGLSGVNAHVVLAEQPPAPLPRDDGGYACVPLSAPDAESLRAYAAELHAALLRHADWPLHAVAATLMEGREHLRVRTALAAHSRQELLDQLVDELSVTDVGAHPGRERESRRNAPPRRPGAGFAAPEVAREAAQAFMAGETLFWPQDKPLYRLHLPSTPLERRRLWPRFAARFLSAPVSTPEGEVRALAVDRADFWPAREHCINGVPVLVGMALPDLLGGLGGAAPLLLTDLRWRRPVTCGPGSRVTLLVRTAPQERQGELRVELRHAANGVWQTAAGGRLRPWADKAAAPPTLDPENFMRGLRPLEAEDGPALVRVSERWRCREQTWAAADGRTLAARLRLPTAFQGDSASFRWHPAMLDVAVSLALRGAPGFVPAACAEVRLYRPLPALALALVTVTERRADALRADCLLADASGRAAAVLRDLLFLPLSGGAAAFPTAPASDGPPTAPVSTPISASVQAVPAAAPLSGPEPAPEDSPQPGPAAIPELYGLDWRAADVRDPERMATDACGEDCAPAAAVLLAAPDATLDRDWPGLSDLAGLRRPWPQTREAARALAREMLDRQTAQVFCLPPAEDDAWPLCRLLQETARAGLRRPLRVTVLGRGAFGGTAPGTALYQGPQLCLPWEEPHLRCAYLEQEQGALAPGALKNVLRRACGVSLATADGGLKVRALVPLGPGLPTPTADRDLSQRLRGGCVVISGGLGGMGLTLARQLRQRCGAKVALLSRRAGQAGGAVQTDAIRPDAAMSEGEGFPAYACDVTDAASLQKALAQARADLGPVRGVIHAAGLPGAGYLLTRQREDYAAVLAPKVTGAWNLHQATLQDAPAFFVLASSRTALTGAPGQSDYTAANAFLNAFARFRRSLGLPALAICWNAWSGLGMAARRTKRRGEGKDAPQAALALHPDQALDVLEAALAAGRDTVVVGMRGEDPAALPWSAPLAKADAAASELGAQAASAQMLSAQASSAQTTSAHPLTGAATSGPQAIFAAAAPGTAVGDLSEAGLLELLRDCLGHDQPLTRQDDFFDLGGDSITATRVVSRLEKEVGVSLSVADLLESDTLGDIVDRALAGHAFSGSDAAAKAPAAAAPEFAPQREKYPVGNEQLAILYADMVSEGGLGFNLPAFLVMPPDLDQARLEAALGRLVERHEVLRTSFCDFEAERPQMVIHPFTGFTLDEKRLPDLAHKDACLRPFDLRREGGFRAVLLVPDQGPRVLYLDVHHALADGRTISLLNADLYRLYHGLSLEPVGAQMKDLAWRQVHHPDTAAATYWRNIYAGDLPRLDLPAAYPRPRVHTGRGGLYEFDLPPDLTAGVQALARREGVTPYHVALCAWSFLAQAWTGQRDIVLAVSVDGRGEHLNTAGMLAAVLPLRLDVDPSLPLADLLRRTRQTSNAGLRHQGYILNSLLTDLRQTAWPDRSPLSEIILSYMNFEFAAQGQGLFETLRFNKHASKTDLSIFASDTGQAIGFALEYYADLFSAADVARMARDCLRLLRLMVAGPADAPLAFTPEPPGPPRQRCRATLEADLVAGLADLARQKGLDPAVTPLSLFAVLLRRISGKDRFFVAVPPHGAVPFVLTEDTELEALLADTQAALRRAGTPPAKLTQEDKLRAGFVWLGEEESDAAVVAGGMPVCDLLCTATAAQGALLLQFEYDPRRVDDADARQWLAGYRQFLAGVVQGNTT</sequence>
<dbReference type="Pfam" id="PF14765">
    <property type="entry name" value="PS-DH"/>
    <property type="match status" value="1"/>
</dbReference>
<dbReference type="SUPFAM" id="SSF47336">
    <property type="entry name" value="ACP-like"/>
    <property type="match status" value="5"/>
</dbReference>
<dbReference type="InterPro" id="IPR057326">
    <property type="entry name" value="KR_dom"/>
</dbReference>
<dbReference type="SMART" id="SM00825">
    <property type="entry name" value="PKS_KS"/>
    <property type="match status" value="1"/>
</dbReference>
<dbReference type="FunFam" id="2.30.38.10:FF:000001">
    <property type="entry name" value="Non-ribosomal peptide synthetase PvdI"/>
    <property type="match status" value="1"/>
</dbReference>
<dbReference type="Pfam" id="PF00109">
    <property type="entry name" value="ketoacyl-synt"/>
    <property type="match status" value="1"/>
</dbReference>
<dbReference type="GO" id="GO:0004315">
    <property type="term" value="F:3-oxoacyl-[acyl-carrier-protein] synthase activity"/>
    <property type="evidence" value="ECO:0007669"/>
    <property type="project" value="InterPro"/>
</dbReference>
<dbReference type="InterPro" id="IPR020806">
    <property type="entry name" value="PKS_PP-bd"/>
</dbReference>
<dbReference type="InterPro" id="IPR042104">
    <property type="entry name" value="PKS_dehydratase_sf"/>
</dbReference>
<dbReference type="InterPro" id="IPR009081">
    <property type="entry name" value="PP-bd_ACP"/>
</dbReference>
<feature type="region of interest" description="Disordered" evidence="5">
    <location>
        <begin position="3561"/>
        <end position="3603"/>
    </location>
</feature>
<dbReference type="Pfam" id="PF13193">
    <property type="entry name" value="AMP-binding_C"/>
    <property type="match status" value="1"/>
</dbReference>
<feature type="region of interest" description="Disordered" evidence="5">
    <location>
        <begin position="961"/>
        <end position="997"/>
    </location>
</feature>
<comment type="cofactor">
    <cofactor evidence="1">
        <name>pantetheine 4'-phosphate</name>
        <dbReference type="ChEBI" id="CHEBI:47942"/>
    </cofactor>
</comment>
<dbReference type="CDD" id="cd00833">
    <property type="entry name" value="PKS"/>
    <property type="match status" value="1"/>
</dbReference>
<dbReference type="SMART" id="SM00822">
    <property type="entry name" value="PKS_KR"/>
    <property type="match status" value="1"/>
</dbReference>
<dbReference type="Pfam" id="PF00501">
    <property type="entry name" value="AMP-binding"/>
    <property type="match status" value="2"/>
</dbReference>
<dbReference type="PROSITE" id="PS00455">
    <property type="entry name" value="AMP_BINDING"/>
    <property type="match status" value="2"/>
</dbReference>
<dbReference type="Gene3D" id="3.10.129.110">
    <property type="entry name" value="Polyketide synthase dehydratase"/>
    <property type="match status" value="1"/>
</dbReference>
<dbReference type="InterPro" id="IPR014031">
    <property type="entry name" value="Ketoacyl_synth_C"/>
</dbReference>
<dbReference type="GO" id="GO:0047527">
    <property type="term" value="F:2,3-dihydroxybenzoate-serine ligase activity"/>
    <property type="evidence" value="ECO:0007669"/>
    <property type="project" value="TreeGrafter"/>
</dbReference>
<name>A0A1G7JHU7_9BACT</name>
<dbReference type="SUPFAM" id="SSF52777">
    <property type="entry name" value="CoA-dependent acyltransferases"/>
    <property type="match status" value="13"/>
</dbReference>
<dbReference type="InterPro" id="IPR023213">
    <property type="entry name" value="CAT-like_dom_sf"/>
</dbReference>
<dbReference type="InterPro" id="IPR006162">
    <property type="entry name" value="Ppantetheine_attach_site"/>
</dbReference>
<feature type="compositionally biased region" description="Low complexity" evidence="5">
    <location>
        <begin position="1494"/>
        <end position="1513"/>
    </location>
</feature>
<evidence type="ECO:0000259" key="7">
    <source>
        <dbReference type="PROSITE" id="PS52004"/>
    </source>
</evidence>
<dbReference type="PROSITE" id="PS52004">
    <property type="entry name" value="KS3_2"/>
    <property type="match status" value="1"/>
</dbReference>
<feature type="region of interest" description="Disordered" evidence="5">
    <location>
        <begin position="4594"/>
        <end position="4619"/>
    </location>
</feature>
<evidence type="ECO:0000256" key="5">
    <source>
        <dbReference type="SAM" id="MobiDB-lite"/>
    </source>
</evidence>
<dbReference type="SUPFAM" id="SSF53901">
    <property type="entry name" value="Thiolase-like"/>
    <property type="match status" value="1"/>
</dbReference>
<organism evidence="8 9">
    <name type="scientific">Desulfovibrio legallii</name>
    <dbReference type="NCBI Taxonomy" id="571438"/>
    <lineage>
        <taxon>Bacteria</taxon>
        <taxon>Pseudomonadati</taxon>
        <taxon>Thermodesulfobacteriota</taxon>
        <taxon>Desulfovibrionia</taxon>
        <taxon>Desulfovibrionales</taxon>
        <taxon>Desulfovibrionaceae</taxon>
        <taxon>Desulfovibrio</taxon>
    </lineage>
</organism>
<feature type="compositionally biased region" description="Pro residues" evidence="5">
    <location>
        <begin position="4604"/>
        <end position="4618"/>
    </location>
</feature>
<dbReference type="InterPro" id="IPR001242">
    <property type="entry name" value="Condensation_dom"/>
</dbReference>
<feature type="domain" description="Carrier" evidence="6">
    <location>
        <begin position="2538"/>
        <end position="2613"/>
    </location>
</feature>
<dbReference type="Gene3D" id="3.30.559.10">
    <property type="entry name" value="Chloramphenicol acetyltransferase-like domain"/>
    <property type="match status" value="6"/>
</dbReference>
<dbReference type="Pfam" id="PF00550">
    <property type="entry name" value="PP-binding"/>
    <property type="match status" value="4"/>
</dbReference>